<feature type="transmembrane region" description="Helical" evidence="1">
    <location>
        <begin position="43"/>
        <end position="61"/>
    </location>
</feature>
<comment type="caution">
    <text evidence="3">The sequence shown here is derived from an EMBL/GenBank/DDBJ whole genome shotgun (WGS) entry which is preliminary data.</text>
</comment>
<dbReference type="RefSeq" id="WP_190696916.1">
    <property type="nucleotide sequence ID" value="NZ_JAMPKX010000002.1"/>
</dbReference>
<evidence type="ECO:0000313" key="3">
    <source>
        <dbReference type="EMBL" id="MEP0946833.1"/>
    </source>
</evidence>
<dbReference type="Proteomes" id="UP001482513">
    <property type="component" value="Unassembled WGS sequence"/>
</dbReference>
<evidence type="ECO:0000313" key="4">
    <source>
        <dbReference type="Proteomes" id="UP001482513"/>
    </source>
</evidence>
<keyword evidence="1" id="KW-1133">Transmembrane helix</keyword>
<proteinExistence type="predicted"/>
<evidence type="ECO:0000256" key="2">
    <source>
        <dbReference type="SAM" id="SignalP"/>
    </source>
</evidence>
<dbReference type="EMBL" id="JAMPKX010000002">
    <property type="protein sequence ID" value="MEP0946833.1"/>
    <property type="molecule type" value="Genomic_DNA"/>
</dbReference>
<protein>
    <submittedName>
        <fullName evidence="3">Uncharacterized protein</fullName>
    </submittedName>
</protein>
<keyword evidence="1" id="KW-0812">Transmembrane</keyword>
<evidence type="ECO:0000256" key="1">
    <source>
        <dbReference type="SAM" id="Phobius"/>
    </source>
</evidence>
<keyword evidence="4" id="KW-1185">Reference proteome</keyword>
<name>A0ABV0K4K1_9CYAN</name>
<feature type="chain" id="PRO_5045846164" evidence="2">
    <location>
        <begin position="24"/>
        <end position="138"/>
    </location>
</feature>
<keyword evidence="1" id="KW-0472">Membrane</keyword>
<keyword evidence="2" id="KW-0732">Signal</keyword>
<reference evidence="3 4" key="1">
    <citation type="submission" date="2022-04" db="EMBL/GenBank/DDBJ databases">
        <title>Positive selection, recombination, and allopatry shape intraspecific diversity of widespread and dominant cyanobacteria.</title>
        <authorList>
            <person name="Wei J."/>
            <person name="Shu W."/>
            <person name="Hu C."/>
        </authorList>
    </citation>
    <scope>NUCLEOTIDE SEQUENCE [LARGE SCALE GENOMIC DNA]</scope>
    <source>
        <strain evidence="3 4">DQ-A4</strain>
    </source>
</reference>
<organism evidence="3 4">
    <name type="scientific">Leptolyngbya subtilissima DQ-A4</name>
    <dbReference type="NCBI Taxonomy" id="2933933"/>
    <lineage>
        <taxon>Bacteria</taxon>
        <taxon>Bacillati</taxon>
        <taxon>Cyanobacteriota</taxon>
        <taxon>Cyanophyceae</taxon>
        <taxon>Leptolyngbyales</taxon>
        <taxon>Leptolyngbyaceae</taxon>
        <taxon>Leptolyngbya group</taxon>
        <taxon>Leptolyngbya</taxon>
    </lineage>
</organism>
<feature type="signal peptide" evidence="2">
    <location>
        <begin position="1"/>
        <end position="23"/>
    </location>
</feature>
<sequence>MRMLQKAWAGTCLLFGLSITLLATTQLVSPDDDDWEDRAETGLALVMFGVAPTALGSWLAWNLRHGNQQTSQLLSLQQEQMFLQLLQNQEGDLTIIQFAAAAQIPVEQAKAFLDQKAQVLNASFDVKDTGAIVYRFPL</sequence>
<gene>
    <name evidence="3" type="ORF">NC992_08110</name>
</gene>
<accession>A0ABV0K4K1</accession>